<dbReference type="GO" id="GO:0004312">
    <property type="term" value="F:fatty acid synthase activity"/>
    <property type="evidence" value="ECO:0007669"/>
    <property type="project" value="TreeGrafter"/>
</dbReference>
<keyword evidence="1" id="KW-0596">Phosphopantetheine</keyword>
<dbReference type="OrthoDB" id="6538045at2759"/>
<keyword evidence="2" id="KW-0444">Lipid biosynthesis</keyword>
<organism evidence="10">
    <name type="scientific">Oppiella nova</name>
    <dbReference type="NCBI Taxonomy" id="334625"/>
    <lineage>
        <taxon>Eukaryota</taxon>
        <taxon>Metazoa</taxon>
        <taxon>Ecdysozoa</taxon>
        <taxon>Arthropoda</taxon>
        <taxon>Chelicerata</taxon>
        <taxon>Arachnida</taxon>
        <taxon>Acari</taxon>
        <taxon>Acariformes</taxon>
        <taxon>Sarcoptiformes</taxon>
        <taxon>Oribatida</taxon>
        <taxon>Brachypylina</taxon>
        <taxon>Oppioidea</taxon>
        <taxon>Oppiidae</taxon>
        <taxon>Oppiella</taxon>
    </lineage>
</organism>
<evidence type="ECO:0000256" key="3">
    <source>
        <dbReference type="ARBA" id="ARBA00022832"/>
    </source>
</evidence>
<keyword evidence="4" id="KW-0521">NADP</keyword>
<gene>
    <name evidence="10" type="ORF">ONB1V03_LOCUS1319</name>
</gene>
<keyword evidence="6" id="KW-0443">Lipid metabolism</keyword>
<dbReference type="EMBL" id="OC915036">
    <property type="protein sequence ID" value="CAD7638280.1"/>
    <property type="molecule type" value="Genomic_DNA"/>
</dbReference>
<evidence type="ECO:0000256" key="2">
    <source>
        <dbReference type="ARBA" id="ARBA00022516"/>
    </source>
</evidence>
<dbReference type="EMBL" id="CAJPVJ010000211">
    <property type="protein sequence ID" value="CAG2161715.1"/>
    <property type="molecule type" value="Genomic_DNA"/>
</dbReference>
<dbReference type="SUPFAM" id="SSF53901">
    <property type="entry name" value="Thiolase-like"/>
    <property type="match status" value="1"/>
</dbReference>
<dbReference type="InterPro" id="IPR016039">
    <property type="entry name" value="Thiolase-like"/>
</dbReference>
<protein>
    <recommendedName>
        <fullName evidence="9">Beta-ketoacyl synthase-like N-terminal domain-containing protein</fullName>
    </recommendedName>
</protein>
<dbReference type="PANTHER" id="PTHR43775">
    <property type="entry name" value="FATTY ACID SYNTHASE"/>
    <property type="match status" value="1"/>
</dbReference>
<sequence length="107" mass="12104">MSKTVSLPKIMSEDIVISGMSGRFPESDSTDEFAHNLYNGVDMITDDNRRWPTDLYAMNNRMGKVKEVDKFDGNFFGIMPTMGDTIDPHSRILLETTYEAIIDAGIY</sequence>
<keyword evidence="5" id="KW-0560">Oxidoreductase</keyword>
<proteinExistence type="predicted"/>
<name>A0A7R9QAG6_9ACAR</name>
<dbReference type="Gene3D" id="3.40.47.10">
    <property type="match status" value="1"/>
</dbReference>
<dbReference type="GO" id="GO:0006633">
    <property type="term" value="P:fatty acid biosynthetic process"/>
    <property type="evidence" value="ECO:0007669"/>
    <property type="project" value="UniProtKB-KW"/>
</dbReference>
<evidence type="ECO:0000256" key="5">
    <source>
        <dbReference type="ARBA" id="ARBA00023002"/>
    </source>
</evidence>
<evidence type="ECO:0000256" key="4">
    <source>
        <dbReference type="ARBA" id="ARBA00022857"/>
    </source>
</evidence>
<evidence type="ECO:0000256" key="1">
    <source>
        <dbReference type="ARBA" id="ARBA00022450"/>
    </source>
</evidence>
<dbReference type="InterPro" id="IPR014030">
    <property type="entry name" value="Ketoacyl_synth_N"/>
</dbReference>
<feature type="domain" description="Beta-ketoacyl synthase-like N-terminal" evidence="9">
    <location>
        <begin position="13"/>
        <end position="106"/>
    </location>
</feature>
<accession>A0A7R9QAG6</accession>
<evidence type="ECO:0000256" key="6">
    <source>
        <dbReference type="ARBA" id="ARBA00023098"/>
    </source>
</evidence>
<keyword evidence="11" id="KW-1185">Reference proteome</keyword>
<keyword evidence="3" id="KW-0276">Fatty acid metabolism</keyword>
<evidence type="ECO:0000256" key="8">
    <source>
        <dbReference type="ARBA" id="ARBA00023268"/>
    </source>
</evidence>
<dbReference type="PANTHER" id="PTHR43775:SF7">
    <property type="entry name" value="FATTY ACID SYNTHASE"/>
    <property type="match status" value="1"/>
</dbReference>
<dbReference type="Proteomes" id="UP000728032">
    <property type="component" value="Unassembled WGS sequence"/>
</dbReference>
<dbReference type="Pfam" id="PF00109">
    <property type="entry name" value="ketoacyl-synt"/>
    <property type="match status" value="1"/>
</dbReference>
<keyword evidence="7" id="KW-0275">Fatty acid biosynthesis</keyword>
<dbReference type="InterPro" id="IPR050091">
    <property type="entry name" value="PKS_NRPS_Biosynth_Enz"/>
</dbReference>
<evidence type="ECO:0000256" key="7">
    <source>
        <dbReference type="ARBA" id="ARBA00023160"/>
    </source>
</evidence>
<evidence type="ECO:0000259" key="9">
    <source>
        <dbReference type="Pfam" id="PF00109"/>
    </source>
</evidence>
<evidence type="ECO:0000313" key="10">
    <source>
        <dbReference type="EMBL" id="CAD7638280.1"/>
    </source>
</evidence>
<reference evidence="10" key="1">
    <citation type="submission" date="2020-11" db="EMBL/GenBank/DDBJ databases">
        <authorList>
            <person name="Tran Van P."/>
        </authorList>
    </citation>
    <scope>NUCLEOTIDE SEQUENCE</scope>
</reference>
<dbReference type="AlphaFoldDB" id="A0A7R9QAG6"/>
<keyword evidence="8" id="KW-0511">Multifunctional enzyme</keyword>
<dbReference type="GO" id="GO:0016491">
    <property type="term" value="F:oxidoreductase activity"/>
    <property type="evidence" value="ECO:0007669"/>
    <property type="project" value="UniProtKB-KW"/>
</dbReference>
<evidence type="ECO:0000313" key="11">
    <source>
        <dbReference type="Proteomes" id="UP000728032"/>
    </source>
</evidence>